<evidence type="ECO:0000313" key="10">
    <source>
        <dbReference type="Proteomes" id="UP001595384"/>
    </source>
</evidence>
<accession>A0ABV7C6E4</accession>
<evidence type="ECO:0000256" key="5">
    <source>
        <dbReference type="ARBA" id="ARBA00023004"/>
    </source>
</evidence>
<dbReference type="PANTHER" id="PTHR33751:SF9">
    <property type="entry name" value="CYTOCHROME C4"/>
    <property type="match status" value="1"/>
</dbReference>
<comment type="caution">
    <text evidence="9">The sequence shown here is derived from an EMBL/GenBank/DDBJ whole genome shotgun (WGS) entry which is preliminary data.</text>
</comment>
<evidence type="ECO:0000256" key="3">
    <source>
        <dbReference type="ARBA" id="ARBA00022723"/>
    </source>
</evidence>
<organism evidence="9 10">
    <name type="scientific">Vibrio zhugei</name>
    <dbReference type="NCBI Taxonomy" id="2479546"/>
    <lineage>
        <taxon>Bacteria</taxon>
        <taxon>Pseudomonadati</taxon>
        <taxon>Pseudomonadota</taxon>
        <taxon>Gammaproteobacteria</taxon>
        <taxon>Vibrionales</taxon>
        <taxon>Vibrionaceae</taxon>
        <taxon>Vibrio</taxon>
    </lineage>
</organism>
<evidence type="ECO:0000259" key="8">
    <source>
        <dbReference type="PROSITE" id="PS51007"/>
    </source>
</evidence>
<evidence type="ECO:0000256" key="2">
    <source>
        <dbReference type="ARBA" id="ARBA00022617"/>
    </source>
</evidence>
<evidence type="ECO:0000256" key="4">
    <source>
        <dbReference type="ARBA" id="ARBA00022982"/>
    </source>
</evidence>
<sequence>MKVWSLALVIGVCLSAQTYAAGNPAAGQNKAARCLGCHGKDGVAVIPGYPNLKGQNEQYLVESMQAYKKGRRTGGLAGMMKSQVAGLSDQDIDDIAAYFANL</sequence>
<dbReference type="EMBL" id="JBHRSE010000003">
    <property type="protein sequence ID" value="MFC3022373.1"/>
    <property type="molecule type" value="Genomic_DNA"/>
</dbReference>
<feature type="signal peptide" evidence="7">
    <location>
        <begin position="1"/>
        <end position="20"/>
    </location>
</feature>
<keyword evidence="2 6" id="KW-0349">Heme</keyword>
<dbReference type="Pfam" id="PF00034">
    <property type="entry name" value="Cytochrom_C"/>
    <property type="match status" value="1"/>
</dbReference>
<protein>
    <submittedName>
        <fullName evidence="9">C-type cytochrome</fullName>
    </submittedName>
</protein>
<keyword evidence="3 6" id="KW-0479">Metal-binding</keyword>
<reference evidence="10" key="1">
    <citation type="journal article" date="2019" name="Int. J. Syst. Evol. Microbiol.">
        <title>The Global Catalogue of Microorganisms (GCM) 10K type strain sequencing project: providing services to taxonomists for standard genome sequencing and annotation.</title>
        <authorList>
            <consortium name="The Broad Institute Genomics Platform"/>
            <consortium name="The Broad Institute Genome Sequencing Center for Infectious Disease"/>
            <person name="Wu L."/>
            <person name="Ma J."/>
        </authorList>
    </citation>
    <scope>NUCLEOTIDE SEQUENCE [LARGE SCALE GENOMIC DNA]</scope>
    <source>
        <strain evidence="10">KCTC 62784</strain>
    </source>
</reference>
<keyword evidence="10" id="KW-1185">Reference proteome</keyword>
<gene>
    <name evidence="9" type="ORF">ACFODT_00695</name>
</gene>
<evidence type="ECO:0000256" key="6">
    <source>
        <dbReference type="PROSITE-ProRule" id="PRU00433"/>
    </source>
</evidence>
<keyword evidence="5 6" id="KW-0408">Iron</keyword>
<dbReference type="SUPFAM" id="SSF46626">
    <property type="entry name" value="Cytochrome c"/>
    <property type="match status" value="1"/>
</dbReference>
<feature type="domain" description="Cytochrome c" evidence="8">
    <location>
        <begin position="22"/>
        <end position="102"/>
    </location>
</feature>
<dbReference type="Proteomes" id="UP001595384">
    <property type="component" value="Unassembled WGS sequence"/>
</dbReference>
<evidence type="ECO:0000313" key="9">
    <source>
        <dbReference type="EMBL" id="MFC3022373.1"/>
    </source>
</evidence>
<dbReference type="RefSeq" id="WP_123017309.1">
    <property type="nucleotide sequence ID" value="NZ_AP024911.1"/>
</dbReference>
<keyword evidence="1" id="KW-0813">Transport</keyword>
<dbReference type="InterPro" id="IPR050597">
    <property type="entry name" value="Cytochrome_c_Oxidase_Subunit"/>
</dbReference>
<dbReference type="PROSITE" id="PS51007">
    <property type="entry name" value="CYTC"/>
    <property type="match status" value="1"/>
</dbReference>
<dbReference type="Gene3D" id="1.10.760.10">
    <property type="entry name" value="Cytochrome c-like domain"/>
    <property type="match status" value="1"/>
</dbReference>
<keyword evidence="4" id="KW-0249">Electron transport</keyword>
<evidence type="ECO:0000256" key="7">
    <source>
        <dbReference type="SAM" id="SignalP"/>
    </source>
</evidence>
<proteinExistence type="predicted"/>
<keyword evidence="7" id="KW-0732">Signal</keyword>
<evidence type="ECO:0000256" key="1">
    <source>
        <dbReference type="ARBA" id="ARBA00022448"/>
    </source>
</evidence>
<name>A0ABV7C6E4_9VIBR</name>
<feature type="chain" id="PRO_5046909505" evidence="7">
    <location>
        <begin position="21"/>
        <end position="102"/>
    </location>
</feature>
<dbReference type="InterPro" id="IPR036909">
    <property type="entry name" value="Cyt_c-like_dom_sf"/>
</dbReference>
<dbReference type="PANTHER" id="PTHR33751">
    <property type="entry name" value="CBB3-TYPE CYTOCHROME C OXIDASE SUBUNIT FIXP"/>
    <property type="match status" value="1"/>
</dbReference>
<dbReference type="InterPro" id="IPR009056">
    <property type="entry name" value="Cyt_c-like_dom"/>
</dbReference>